<evidence type="ECO:0008006" key="7">
    <source>
        <dbReference type="Google" id="ProtNLM"/>
    </source>
</evidence>
<dbReference type="PANTHER" id="PTHR14093:SF19">
    <property type="entry name" value="THYROGLOBULIN"/>
    <property type="match status" value="1"/>
</dbReference>
<reference evidence="5" key="2">
    <citation type="submission" date="2025-08" db="UniProtKB">
        <authorList>
            <consortium name="Ensembl"/>
        </authorList>
    </citation>
    <scope>IDENTIFICATION</scope>
</reference>
<dbReference type="PANTHER" id="PTHR14093">
    <property type="entry name" value="HLA CLASS II GAMMA CHAIN"/>
    <property type="match status" value="1"/>
</dbReference>
<evidence type="ECO:0000313" key="6">
    <source>
        <dbReference type="Proteomes" id="UP000314982"/>
    </source>
</evidence>
<reference evidence="6" key="1">
    <citation type="submission" date="2018-06" db="EMBL/GenBank/DDBJ databases">
        <title>Genome assembly of Danube salmon.</title>
        <authorList>
            <person name="Macqueen D.J."/>
            <person name="Gundappa M.K."/>
        </authorList>
    </citation>
    <scope>NUCLEOTIDE SEQUENCE [LARGE SCALE GENOMIC DNA]</scope>
</reference>
<accession>A0A4W5R2S8</accession>
<dbReference type="Ensembl" id="ENSHHUT00000083017.1">
    <property type="protein sequence ID" value="ENSHHUP00000080445.1"/>
    <property type="gene ID" value="ENSHHUG00000046817.1"/>
</dbReference>
<evidence type="ECO:0000256" key="4">
    <source>
        <dbReference type="ARBA" id="ARBA00023180"/>
    </source>
</evidence>
<keyword evidence="3" id="KW-0732">Signal</keyword>
<evidence type="ECO:0000313" key="5">
    <source>
        <dbReference type="Ensembl" id="ENSHHUP00000080445.1"/>
    </source>
</evidence>
<evidence type="ECO:0000256" key="1">
    <source>
        <dbReference type="ARBA" id="ARBA00004613"/>
    </source>
</evidence>
<dbReference type="GO" id="GO:0005615">
    <property type="term" value="C:extracellular space"/>
    <property type="evidence" value="ECO:0007669"/>
    <property type="project" value="TreeGrafter"/>
</dbReference>
<dbReference type="GeneTree" id="ENSGT00940000159300"/>
<organism evidence="5 6">
    <name type="scientific">Hucho hucho</name>
    <name type="common">huchen</name>
    <dbReference type="NCBI Taxonomy" id="62062"/>
    <lineage>
        <taxon>Eukaryota</taxon>
        <taxon>Metazoa</taxon>
        <taxon>Chordata</taxon>
        <taxon>Craniata</taxon>
        <taxon>Vertebrata</taxon>
        <taxon>Euteleostomi</taxon>
        <taxon>Actinopterygii</taxon>
        <taxon>Neopterygii</taxon>
        <taxon>Teleostei</taxon>
        <taxon>Protacanthopterygii</taxon>
        <taxon>Salmoniformes</taxon>
        <taxon>Salmonidae</taxon>
        <taxon>Salmoninae</taxon>
        <taxon>Hucho</taxon>
    </lineage>
</organism>
<proteinExistence type="predicted"/>
<dbReference type="InterPro" id="IPR052001">
    <property type="entry name" value="MHC-II_Gamma/Thyroglobulin"/>
</dbReference>
<name>A0A4W5R2S8_9TELE</name>
<dbReference type="Proteomes" id="UP000314982">
    <property type="component" value="Unassembled WGS sequence"/>
</dbReference>
<dbReference type="GO" id="GO:0006590">
    <property type="term" value="P:thyroid hormone generation"/>
    <property type="evidence" value="ECO:0007669"/>
    <property type="project" value="TreeGrafter"/>
</dbReference>
<dbReference type="AlphaFoldDB" id="A0A4W5R2S8"/>
<keyword evidence="4" id="KW-0325">Glycoprotein</keyword>
<keyword evidence="2" id="KW-0964">Secreted</keyword>
<evidence type="ECO:0000256" key="3">
    <source>
        <dbReference type="ARBA" id="ARBA00022729"/>
    </source>
</evidence>
<reference evidence="5" key="3">
    <citation type="submission" date="2025-09" db="UniProtKB">
        <authorList>
            <consortium name="Ensembl"/>
        </authorList>
    </citation>
    <scope>IDENTIFICATION</scope>
</reference>
<keyword evidence="6" id="KW-1185">Reference proteome</keyword>
<comment type="subcellular location">
    <subcellularLocation>
        <location evidence="1">Secreted</location>
    </subcellularLocation>
</comment>
<protein>
    <recommendedName>
        <fullName evidence="7">Apple domain-containing protein</fullName>
    </recommendedName>
</protein>
<evidence type="ECO:0000256" key="2">
    <source>
        <dbReference type="ARBA" id="ARBA00022525"/>
    </source>
</evidence>
<sequence>MVSYSVRSRVNLSAKPITEGFRECERRCDEDPCCRGIGYVRDTQSPGSDLLCLTLNSFGIQTCGEGERTTWRVQDCTPSKVETGVYPLGWYEKPVNQWTKSPRLCPSFKLRVPSKNGKSAVNIS</sequence>